<evidence type="ECO:0000256" key="10">
    <source>
        <dbReference type="ARBA" id="ARBA00023136"/>
    </source>
</evidence>
<protein>
    <recommendedName>
        <fullName evidence="3">histidine kinase</fullName>
        <ecNumber evidence="3">2.7.13.3</ecNumber>
    </recommendedName>
</protein>
<evidence type="ECO:0000256" key="3">
    <source>
        <dbReference type="ARBA" id="ARBA00012438"/>
    </source>
</evidence>
<accession>A0A1X1L955</accession>
<keyword evidence="10 11" id="KW-0472">Membrane</keyword>
<dbReference type="GO" id="GO:0016036">
    <property type="term" value="P:cellular response to phosphate starvation"/>
    <property type="evidence" value="ECO:0007669"/>
    <property type="project" value="TreeGrafter"/>
</dbReference>
<keyword evidence="5" id="KW-0808">Transferase</keyword>
<gene>
    <name evidence="13" type="ORF">B7692_00620</name>
</gene>
<dbReference type="GO" id="GO:0000155">
    <property type="term" value="F:phosphorelay sensor kinase activity"/>
    <property type="evidence" value="ECO:0007669"/>
    <property type="project" value="TreeGrafter"/>
</dbReference>
<dbReference type="PANTHER" id="PTHR45453">
    <property type="entry name" value="PHOSPHATE REGULON SENSOR PROTEIN PHOR"/>
    <property type="match status" value="1"/>
</dbReference>
<dbReference type="AlphaFoldDB" id="A0A1X1L955"/>
<comment type="subcellular location">
    <subcellularLocation>
        <location evidence="2">Cell membrane</location>
        <topology evidence="2">Multi-pass membrane protein</topology>
    </subcellularLocation>
</comment>
<sequence length="342" mass="39396">MKQNLKYLATYLPWLLVLLAFDLFTAVLLWLSDVRMFQVLILLYLLATILLFFILSFLLIRKERKKATAYKAFIANPKMDTELELLRLSSASEKESIEEIANALYQRQAEIGKLNSLLAEYEDYVEKWAHEIKLPLSLLSLLLDNQSDQLPKDTTFKLDYVKNQIQGNVSQILFYYRVKSEKNDFLFEDLDLQECIQDLLENFDPLLKEKKFTIQLENIQGICYTDQRSFEFILSQILANALKYSSDKPELSISMSKDKGRTSLIIRDNGCGVKACDLPHIFEKGFTGDSGDTRKKSTGMGLYLVKQLADALKIEITVKSEWTQGFEISLSILVNFSIKKID</sequence>
<organism evidence="13 14">
    <name type="scientific">Streptococcus mitis</name>
    <dbReference type="NCBI Taxonomy" id="28037"/>
    <lineage>
        <taxon>Bacteria</taxon>
        <taxon>Bacillati</taxon>
        <taxon>Bacillota</taxon>
        <taxon>Bacilli</taxon>
        <taxon>Lactobacillales</taxon>
        <taxon>Streptococcaceae</taxon>
        <taxon>Streptococcus</taxon>
        <taxon>Streptococcus mitis group</taxon>
    </lineage>
</organism>
<dbReference type="SUPFAM" id="SSF55874">
    <property type="entry name" value="ATPase domain of HSP90 chaperone/DNA topoisomerase II/histidine kinase"/>
    <property type="match status" value="1"/>
</dbReference>
<keyword evidence="8 11" id="KW-1133">Transmembrane helix</keyword>
<dbReference type="RefSeq" id="WP_084929612.1">
    <property type="nucleotide sequence ID" value="NZ_NCVN01000003.1"/>
</dbReference>
<reference evidence="13 14" key="1">
    <citation type="journal article" date="2016" name="Eur. J. Clin. Microbiol. Infect. Dis.">
        <title>Whole genome sequencing as a tool for phylogenetic analysis of clinical strains of Mitis group streptococci.</title>
        <authorList>
            <person name="Rasmussen L.H."/>
            <person name="Dargis R."/>
            <person name="Hojholt K."/>
            <person name="Christensen J.J."/>
            <person name="Skovgaard O."/>
            <person name="Justesen U.S."/>
            <person name="Rosenvinge F.S."/>
            <person name="Moser C."/>
            <person name="Lukjancenko O."/>
            <person name="Rasmussen S."/>
            <person name="Nielsen X.C."/>
        </authorList>
    </citation>
    <scope>NUCLEOTIDE SEQUENCE [LARGE SCALE GENOMIC DNA]</scope>
    <source>
        <strain evidence="13 14">B_009152_10</strain>
    </source>
</reference>
<comment type="catalytic activity">
    <reaction evidence="1">
        <text>ATP + protein L-histidine = ADP + protein N-phospho-L-histidine.</text>
        <dbReference type="EC" id="2.7.13.3"/>
    </reaction>
</comment>
<dbReference type="InterPro" id="IPR005467">
    <property type="entry name" value="His_kinase_dom"/>
</dbReference>
<dbReference type="PANTHER" id="PTHR45453:SF2">
    <property type="entry name" value="HISTIDINE KINASE"/>
    <property type="match status" value="1"/>
</dbReference>
<evidence type="ECO:0000259" key="12">
    <source>
        <dbReference type="PROSITE" id="PS50109"/>
    </source>
</evidence>
<dbReference type="Pfam" id="PF02518">
    <property type="entry name" value="HATPase_c"/>
    <property type="match status" value="1"/>
</dbReference>
<dbReference type="GO" id="GO:0004721">
    <property type="term" value="F:phosphoprotein phosphatase activity"/>
    <property type="evidence" value="ECO:0007669"/>
    <property type="project" value="TreeGrafter"/>
</dbReference>
<keyword evidence="6 11" id="KW-0812">Transmembrane</keyword>
<evidence type="ECO:0000256" key="2">
    <source>
        <dbReference type="ARBA" id="ARBA00004651"/>
    </source>
</evidence>
<evidence type="ECO:0000256" key="4">
    <source>
        <dbReference type="ARBA" id="ARBA00022475"/>
    </source>
</evidence>
<evidence type="ECO:0000313" key="14">
    <source>
        <dbReference type="Proteomes" id="UP000193206"/>
    </source>
</evidence>
<evidence type="ECO:0000256" key="11">
    <source>
        <dbReference type="SAM" id="Phobius"/>
    </source>
</evidence>
<evidence type="ECO:0000256" key="9">
    <source>
        <dbReference type="ARBA" id="ARBA00023012"/>
    </source>
</evidence>
<dbReference type="EMBL" id="NCVN01000003">
    <property type="protein sequence ID" value="ORP08237.1"/>
    <property type="molecule type" value="Genomic_DNA"/>
</dbReference>
<evidence type="ECO:0000256" key="1">
    <source>
        <dbReference type="ARBA" id="ARBA00000085"/>
    </source>
</evidence>
<dbReference type="SMART" id="SM00387">
    <property type="entry name" value="HATPase_c"/>
    <property type="match status" value="1"/>
</dbReference>
<keyword evidence="7 13" id="KW-0418">Kinase</keyword>
<dbReference type="InterPro" id="IPR003594">
    <property type="entry name" value="HATPase_dom"/>
</dbReference>
<evidence type="ECO:0000256" key="6">
    <source>
        <dbReference type="ARBA" id="ARBA00022692"/>
    </source>
</evidence>
<dbReference type="GO" id="GO:0005886">
    <property type="term" value="C:plasma membrane"/>
    <property type="evidence" value="ECO:0007669"/>
    <property type="project" value="UniProtKB-SubCell"/>
</dbReference>
<proteinExistence type="predicted"/>
<evidence type="ECO:0000256" key="5">
    <source>
        <dbReference type="ARBA" id="ARBA00022679"/>
    </source>
</evidence>
<dbReference type="Proteomes" id="UP000193206">
    <property type="component" value="Unassembled WGS sequence"/>
</dbReference>
<dbReference type="EC" id="2.7.13.3" evidence="3"/>
<keyword evidence="9" id="KW-0902">Two-component regulatory system</keyword>
<dbReference type="InterPro" id="IPR050351">
    <property type="entry name" value="BphY/WalK/GraS-like"/>
</dbReference>
<dbReference type="PROSITE" id="PS50109">
    <property type="entry name" value="HIS_KIN"/>
    <property type="match status" value="1"/>
</dbReference>
<dbReference type="InterPro" id="IPR036890">
    <property type="entry name" value="HATPase_C_sf"/>
</dbReference>
<evidence type="ECO:0000256" key="8">
    <source>
        <dbReference type="ARBA" id="ARBA00022989"/>
    </source>
</evidence>
<dbReference type="Gene3D" id="3.30.565.10">
    <property type="entry name" value="Histidine kinase-like ATPase, C-terminal domain"/>
    <property type="match status" value="1"/>
</dbReference>
<comment type="caution">
    <text evidence="13">The sequence shown here is derived from an EMBL/GenBank/DDBJ whole genome shotgun (WGS) entry which is preliminary data.</text>
</comment>
<evidence type="ECO:0000256" key="7">
    <source>
        <dbReference type="ARBA" id="ARBA00022777"/>
    </source>
</evidence>
<evidence type="ECO:0000313" key="13">
    <source>
        <dbReference type="EMBL" id="ORP08237.1"/>
    </source>
</evidence>
<feature type="transmembrane region" description="Helical" evidence="11">
    <location>
        <begin position="12"/>
        <end position="31"/>
    </location>
</feature>
<name>A0A1X1L955_STRMT</name>
<feature type="transmembrane region" description="Helical" evidence="11">
    <location>
        <begin position="37"/>
        <end position="60"/>
    </location>
</feature>
<feature type="domain" description="Histidine kinase" evidence="12">
    <location>
        <begin position="127"/>
        <end position="336"/>
    </location>
</feature>
<keyword evidence="4" id="KW-1003">Cell membrane</keyword>